<organism evidence="2 3">
    <name type="scientific">Streptomyces glycanivorans</name>
    <dbReference type="NCBI Taxonomy" id="3033808"/>
    <lineage>
        <taxon>Bacteria</taxon>
        <taxon>Bacillati</taxon>
        <taxon>Actinomycetota</taxon>
        <taxon>Actinomycetes</taxon>
        <taxon>Kitasatosporales</taxon>
        <taxon>Streptomycetaceae</taxon>
        <taxon>Streptomyces</taxon>
    </lineage>
</organism>
<dbReference type="EMBL" id="CP120983">
    <property type="protein sequence ID" value="WLQ66615.1"/>
    <property type="molecule type" value="Genomic_DNA"/>
</dbReference>
<dbReference type="Proteomes" id="UP001224433">
    <property type="component" value="Chromosome"/>
</dbReference>
<name>A0ABY9JFW0_9ACTN</name>
<reference evidence="2 3" key="1">
    <citation type="submission" date="2023-03" db="EMBL/GenBank/DDBJ databases">
        <title>Isolation and description of six Streptomyces strains from soil environments, able to metabolize different microbial glucans.</title>
        <authorList>
            <person name="Widen T."/>
            <person name="Larsbrink J."/>
        </authorList>
    </citation>
    <scope>NUCLEOTIDE SEQUENCE [LARGE SCALE GENOMIC DNA]</scope>
    <source>
        <strain evidence="2 3">Alt3</strain>
    </source>
</reference>
<proteinExistence type="predicted"/>
<evidence type="ECO:0000259" key="1">
    <source>
        <dbReference type="Pfam" id="PF19054"/>
    </source>
</evidence>
<keyword evidence="3" id="KW-1185">Reference proteome</keyword>
<dbReference type="RefSeq" id="WP_146224078.1">
    <property type="nucleotide sequence ID" value="NZ_CP120983.1"/>
</dbReference>
<sequence>MTPPSDPSKPWAEWHQEGMGPTQEAFLELVRQTKDTKQYCQNIVWGNLQTPDYARAILRLVVDFHGFPDDIEDGVAARTARASLIGTGERTYHVLLGEGALRRNIGGAEVMRGQLARLLAAFALPGLTLGVIPDRAQLDIYPGNSFGIFDGARVEIENFADSPTTTDPEHVATYGRAFDLLARGAVYGGEASAMVQSELRAL</sequence>
<gene>
    <name evidence="2" type="ORF">P8A20_24920</name>
</gene>
<evidence type="ECO:0000313" key="2">
    <source>
        <dbReference type="EMBL" id="WLQ66615.1"/>
    </source>
</evidence>
<feature type="domain" description="DUF5753" evidence="1">
    <location>
        <begin position="24"/>
        <end position="195"/>
    </location>
</feature>
<evidence type="ECO:0000313" key="3">
    <source>
        <dbReference type="Proteomes" id="UP001224433"/>
    </source>
</evidence>
<protein>
    <submittedName>
        <fullName evidence="2">DUF5753 domain-containing protein</fullName>
    </submittedName>
</protein>
<dbReference type="InterPro" id="IPR043917">
    <property type="entry name" value="DUF5753"/>
</dbReference>
<dbReference type="Pfam" id="PF19054">
    <property type="entry name" value="DUF5753"/>
    <property type="match status" value="1"/>
</dbReference>
<accession>A0ABY9JFW0</accession>